<dbReference type="SFLD" id="SFLDS00005">
    <property type="entry name" value="Isoprenoid_Synthase_Type_I"/>
    <property type="match status" value="1"/>
</dbReference>
<keyword evidence="3" id="KW-0808">Transferase</keyword>
<comment type="similarity">
    <text evidence="3">Belongs to the FPP/GGPP synthase family.</text>
</comment>
<keyword evidence="2" id="KW-0460">Magnesium</keyword>
<dbReference type="InterPro" id="IPR033749">
    <property type="entry name" value="Polyprenyl_synt_CS"/>
</dbReference>
<dbReference type="EMBL" id="OV170228">
    <property type="protein sequence ID" value="CAH0729210.1"/>
    <property type="molecule type" value="Genomic_DNA"/>
</dbReference>
<feature type="non-terminal residue" evidence="4">
    <location>
        <position position="324"/>
    </location>
</feature>
<evidence type="ECO:0000256" key="2">
    <source>
        <dbReference type="ARBA" id="ARBA00022842"/>
    </source>
</evidence>
<dbReference type="Gene3D" id="1.10.600.10">
    <property type="entry name" value="Farnesyl Diphosphate Synthase"/>
    <property type="match status" value="1"/>
</dbReference>
<evidence type="ECO:0000313" key="5">
    <source>
        <dbReference type="Proteomes" id="UP000838878"/>
    </source>
</evidence>
<dbReference type="PANTHER" id="PTHR12001:SF44">
    <property type="entry name" value="GERANYLGERANYL PYROPHOSPHATE SYNTHASE"/>
    <property type="match status" value="1"/>
</dbReference>
<dbReference type="InterPro" id="IPR000092">
    <property type="entry name" value="Polyprenyl_synt"/>
</dbReference>
<dbReference type="AlphaFoldDB" id="A0A8J9YJP4"/>
<keyword evidence="5" id="KW-1185">Reference proteome</keyword>
<keyword evidence="1" id="KW-0479">Metal-binding</keyword>
<evidence type="ECO:0008006" key="6">
    <source>
        <dbReference type="Google" id="ProtNLM"/>
    </source>
</evidence>
<evidence type="ECO:0000313" key="4">
    <source>
        <dbReference type="EMBL" id="CAH0729210.1"/>
    </source>
</evidence>
<dbReference type="Proteomes" id="UP000838878">
    <property type="component" value="Chromosome 8"/>
</dbReference>
<gene>
    <name evidence="4" type="ORF">BINO364_LOCUS14339</name>
</gene>
<dbReference type="PANTHER" id="PTHR12001">
    <property type="entry name" value="GERANYLGERANYL PYROPHOSPHATE SYNTHASE"/>
    <property type="match status" value="1"/>
</dbReference>
<dbReference type="GO" id="GO:0004659">
    <property type="term" value="F:prenyltransferase activity"/>
    <property type="evidence" value="ECO:0007669"/>
    <property type="project" value="InterPro"/>
</dbReference>
<organism evidence="4 5">
    <name type="scientific">Brenthis ino</name>
    <name type="common">lesser marbled fritillary</name>
    <dbReference type="NCBI Taxonomy" id="405034"/>
    <lineage>
        <taxon>Eukaryota</taxon>
        <taxon>Metazoa</taxon>
        <taxon>Ecdysozoa</taxon>
        <taxon>Arthropoda</taxon>
        <taxon>Hexapoda</taxon>
        <taxon>Insecta</taxon>
        <taxon>Pterygota</taxon>
        <taxon>Neoptera</taxon>
        <taxon>Endopterygota</taxon>
        <taxon>Lepidoptera</taxon>
        <taxon>Glossata</taxon>
        <taxon>Ditrysia</taxon>
        <taxon>Papilionoidea</taxon>
        <taxon>Nymphalidae</taxon>
        <taxon>Heliconiinae</taxon>
        <taxon>Argynnini</taxon>
        <taxon>Brenthis</taxon>
    </lineage>
</organism>
<evidence type="ECO:0000256" key="3">
    <source>
        <dbReference type="RuleBase" id="RU004466"/>
    </source>
</evidence>
<name>A0A8J9YJP4_9NEOP</name>
<dbReference type="PROSITE" id="PS00444">
    <property type="entry name" value="POLYPRENYL_SYNTHASE_2"/>
    <property type="match status" value="1"/>
</dbReference>
<dbReference type="GO" id="GO:0008299">
    <property type="term" value="P:isoprenoid biosynthetic process"/>
    <property type="evidence" value="ECO:0007669"/>
    <property type="project" value="InterPro"/>
</dbReference>
<dbReference type="Pfam" id="PF00348">
    <property type="entry name" value="polyprenyl_synt"/>
    <property type="match status" value="1"/>
</dbReference>
<evidence type="ECO:0000256" key="1">
    <source>
        <dbReference type="ARBA" id="ARBA00022723"/>
    </source>
</evidence>
<proteinExistence type="inferred from homology"/>
<reference evidence="4" key="1">
    <citation type="submission" date="2021-12" db="EMBL/GenBank/DDBJ databases">
        <authorList>
            <person name="Martin H S."/>
        </authorList>
    </citation>
    <scope>NUCLEOTIDE SEQUENCE</scope>
</reference>
<dbReference type="GO" id="GO:0042811">
    <property type="term" value="P:pheromone biosynthetic process"/>
    <property type="evidence" value="ECO:0007669"/>
    <property type="project" value="UniProtKB-ARBA"/>
</dbReference>
<dbReference type="GO" id="GO:0046872">
    <property type="term" value="F:metal ion binding"/>
    <property type="evidence" value="ECO:0007669"/>
    <property type="project" value="UniProtKB-KW"/>
</dbReference>
<dbReference type="InterPro" id="IPR008949">
    <property type="entry name" value="Isoprenoid_synthase_dom_sf"/>
</dbReference>
<sequence length="324" mass="37634">MSKDQELLTKIKLSNNILNESSSFTNSDIESKLLMPYTHISQVSGKQGHEKIVMALNYWLQIADDKMKNIIELLKMLHVASLLVDDIQDNTNMRQGVPAAHRVYGVPMTINASYHIQFLAINKAYEVDHRIPEIMSKEILKAYRGQGMDIYWRDNFICPTEDQYKEMVLLKTGSFFVGAYRLMQLFSENKTDYSKLVNIIGCYFQIRDDYLNLVHPEELEEWPRKEDAQDSLKGSNFCDDITEGKFSFPVIHALQKPQEILRQRTRDVSLKKYFVSLLNTLGSLQYTRNVMEEMDREARAEVSKLGGNPYMEAVLDYLCNWKID</sequence>
<accession>A0A8J9YJP4</accession>
<dbReference type="OrthoDB" id="6921389at2759"/>
<dbReference type="SUPFAM" id="SSF48576">
    <property type="entry name" value="Terpenoid synthases"/>
    <property type="match status" value="1"/>
</dbReference>
<protein>
    <recommendedName>
        <fullName evidence="6">Geranylgeranyl pyrophosphate synthase</fullName>
    </recommendedName>
</protein>